<keyword evidence="1" id="KW-0479">Metal-binding</keyword>
<name>A0A1Q2MGF7_9BACT</name>
<dbReference type="Gene3D" id="3.40.720.10">
    <property type="entry name" value="Alkaline Phosphatase, subunit A"/>
    <property type="match status" value="1"/>
</dbReference>
<dbReference type="SUPFAM" id="SSF53649">
    <property type="entry name" value="Alkaline phosphatase-like"/>
    <property type="match status" value="1"/>
</dbReference>
<accession>A0A1Q2MGF7</accession>
<dbReference type="GO" id="GO:0046872">
    <property type="term" value="F:metal ion binding"/>
    <property type="evidence" value="ECO:0007669"/>
    <property type="project" value="UniProtKB-KW"/>
</dbReference>
<evidence type="ECO:0000259" key="3">
    <source>
        <dbReference type="Pfam" id="PF00884"/>
    </source>
</evidence>
<dbReference type="InterPro" id="IPR000917">
    <property type="entry name" value="Sulfatase_N"/>
</dbReference>
<evidence type="ECO:0000256" key="2">
    <source>
        <dbReference type="ARBA" id="ARBA00022801"/>
    </source>
</evidence>
<evidence type="ECO:0000256" key="1">
    <source>
        <dbReference type="ARBA" id="ARBA00022723"/>
    </source>
</evidence>
<dbReference type="InterPro" id="IPR017850">
    <property type="entry name" value="Alkaline_phosphatase_core_sf"/>
</dbReference>
<dbReference type="AlphaFoldDB" id="A0A1Q2MGF7"/>
<feature type="domain" description="Sulfatase N-terminal" evidence="3">
    <location>
        <begin position="4"/>
        <end position="377"/>
    </location>
</feature>
<evidence type="ECO:0000313" key="5">
    <source>
        <dbReference type="Proteomes" id="UP000188181"/>
    </source>
</evidence>
<dbReference type="KEGG" id="pbas:SMSP2_02005"/>
<dbReference type="GO" id="GO:0005737">
    <property type="term" value="C:cytoplasm"/>
    <property type="evidence" value="ECO:0007669"/>
    <property type="project" value="TreeGrafter"/>
</dbReference>
<organism evidence="4 5">
    <name type="scientific">Limihaloglobus sulfuriphilus</name>
    <dbReference type="NCBI Taxonomy" id="1851148"/>
    <lineage>
        <taxon>Bacteria</taxon>
        <taxon>Pseudomonadati</taxon>
        <taxon>Planctomycetota</taxon>
        <taxon>Phycisphaerae</taxon>
        <taxon>Sedimentisphaerales</taxon>
        <taxon>Sedimentisphaeraceae</taxon>
        <taxon>Limihaloglobus</taxon>
    </lineage>
</organism>
<evidence type="ECO:0000313" key="4">
    <source>
        <dbReference type="EMBL" id="AQQ71628.1"/>
    </source>
</evidence>
<protein>
    <submittedName>
        <fullName evidence="4">Arylsulfatase</fullName>
        <ecNumber evidence="4">3.1.6.1</ecNumber>
    </submittedName>
</protein>
<gene>
    <name evidence="4" type="ORF">SMSP2_02005</name>
</gene>
<keyword evidence="2 4" id="KW-0378">Hydrolase</keyword>
<dbReference type="PANTHER" id="PTHR45953">
    <property type="entry name" value="IDURONATE 2-SULFATASE"/>
    <property type="match status" value="1"/>
</dbReference>
<dbReference type="EC" id="3.1.6.1" evidence="4"/>
<dbReference type="STRING" id="1851148.SMSP2_02005"/>
<dbReference type="GO" id="GO:0004065">
    <property type="term" value="F:arylsulfatase activity"/>
    <property type="evidence" value="ECO:0007669"/>
    <property type="project" value="UniProtKB-EC"/>
</dbReference>
<sequence length="610" mass="69702">MKQKNVLFIMLDQLNYRCLGLMRHPDVRTPNIDALARDGVNFTNCYAQSPVCQPSRICFFTGQYQKKHRQFGFEGMVKPSAELMPLHFRKAGFSTGAFGKLHINSLGANVGFDVVSATLEEDQHRCTGPERWYPNYLKENSIEFPTAQCHGAAAGDAVPDDKPRGGKKANTDCEIDTDNYTACAGRCGVEYKHSIEKWTTDQALDFLEKDRDGSKPFFMWLTYDRPHAPHGVSSPYDKLYDPSKLTLLPYETAEEIAGKPYDYFQRLRKFFADDRKLRRVLAAYYAIITCIDQEIARVIDYLKENSLYDSTTIIFTSDHGDMAGMHRTFEKDRLSDQVIKIPMIIKPAGGSNLSCPAAYDGLIESIDLYPTLISLHGLDPVRDIDGTDFSAIFRGEDIPRKQAALCEQYSIKALIKDGWKLVYYLKQNHGMLFDLSDDPQERRNLYELKEYRSKRLELKEQLVSVLAGPWDEEDVSDIEDTIFSRGGRYSKVHHTKPGWDARPFYITEYRGMYVVEDCPRRRLLFYPLYGRECEFFRLGQGGSSRQLIDRGEDLDRFEEFIDALLDWQITSVTPIDVVAVQASELPGHYPAIDEVESFLKSAELNSKSAL</sequence>
<keyword evidence="5" id="KW-1185">Reference proteome</keyword>
<proteinExistence type="predicted"/>
<dbReference type="OrthoDB" id="9764377at2"/>
<dbReference type="Pfam" id="PF00884">
    <property type="entry name" value="Sulfatase"/>
    <property type="match status" value="1"/>
</dbReference>
<dbReference type="EMBL" id="CP019646">
    <property type="protein sequence ID" value="AQQ71628.1"/>
    <property type="molecule type" value="Genomic_DNA"/>
</dbReference>
<dbReference type="PANTHER" id="PTHR45953:SF1">
    <property type="entry name" value="IDURONATE 2-SULFATASE"/>
    <property type="match status" value="1"/>
</dbReference>
<reference evidence="5" key="1">
    <citation type="submission" date="2017-02" db="EMBL/GenBank/DDBJ databases">
        <title>Comparative genomics and description of representatives of a novel lineage of planctomycetes thriving in anoxic sediments.</title>
        <authorList>
            <person name="Spring S."/>
            <person name="Bunk B."/>
            <person name="Sproer C."/>
        </authorList>
    </citation>
    <scope>NUCLEOTIDE SEQUENCE [LARGE SCALE GENOMIC DNA]</scope>
    <source>
        <strain evidence="5">SM-Chi-D1</strain>
    </source>
</reference>
<dbReference type="RefSeq" id="WP_146683791.1">
    <property type="nucleotide sequence ID" value="NZ_CP019646.1"/>
</dbReference>
<dbReference type="Proteomes" id="UP000188181">
    <property type="component" value="Chromosome"/>
</dbReference>